<organism evidence="4 5">
    <name type="scientific">Herpetosiphon aurantiacus (strain ATCC 23779 / DSM 785 / 114-95)</name>
    <dbReference type="NCBI Taxonomy" id="316274"/>
    <lineage>
        <taxon>Bacteria</taxon>
        <taxon>Bacillati</taxon>
        <taxon>Chloroflexota</taxon>
        <taxon>Chloroflexia</taxon>
        <taxon>Herpetosiphonales</taxon>
        <taxon>Herpetosiphonaceae</taxon>
        <taxon>Herpetosiphon</taxon>
    </lineage>
</organism>
<gene>
    <name evidence="4" type="ordered locus">Haur_1852</name>
</gene>
<dbReference type="PANTHER" id="PTHR21666">
    <property type="entry name" value="PEPTIDASE-RELATED"/>
    <property type="match status" value="1"/>
</dbReference>
<proteinExistence type="predicted"/>
<sequence>MNTKRIIACWLVAIIVSIGFGSPQSSQAQNAQAQPAQITIDGLAVKLPFQPGAEWRVTAGWEAANHQQAWNYYAVDVVPVNQACLGRPILAMAHGFIESNNGHELQIDHRVNNYRSLYSHLDTVSPGLAVGTEVFQGQQIGTCGGYPNFAPHLHFQIFQGARMASSGVIPIPIDGITDANRLRSGQRGLYSTNQSQPQLPTANYRPLRLFWHGERGDNFTTASTQAEISAAANAYTSIRTEGFVFSHAGSGRVPLQQYWHSGRGDNILVATNAGINDARNAGYSFVRTEGYIYATQQQHTVPLKLFWSDTRQDNFTTSTAEGEQSALAAGYSFVRIEGYVFVARPLQLYWHSDRGDNFPTATSEGIASAHISAYGFIRTEGYVFADHLPDTVPLKLFWSDARQDNYITATAEGEQSALMAGYGFVRIEGYVLPTNGADLRPLELFYHDGRGDNFTTGTVAGATDAINHNYQLIRHEGYIYGTLPAGY</sequence>
<dbReference type="Pfam" id="PF18885">
    <property type="entry name" value="DUF5648"/>
    <property type="match status" value="1"/>
</dbReference>
<dbReference type="BioCyc" id="HAUR316274:GHYA-1881-MONOMER"/>
<dbReference type="SUPFAM" id="SSF51261">
    <property type="entry name" value="Duplicated hybrid motif"/>
    <property type="match status" value="1"/>
</dbReference>
<dbReference type="GO" id="GO:0004222">
    <property type="term" value="F:metalloendopeptidase activity"/>
    <property type="evidence" value="ECO:0007669"/>
    <property type="project" value="TreeGrafter"/>
</dbReference>
<dbReference type="KEGG" id="hau:Haur_1852"/>
<feature type="signal peptide" evidence="1">
    <location>
        <begin position="1"/>
        <end position="28"/>
    </location>
</feature>
<dbReference type="InterPro" id="IPR011055">
    <property type="entry name" value="Dup_hybrid_motif"/>
</dbReference>
<dbReference type="Proteomes" id="UP000000787">
    <property type="component" value="Chromosome"/>
</dbReference>
<evidence type="ECO:0000313" key="4">
    <source>
        <dbReference type="EMBL" id="ABX04495.1"/>
    </source>
</evidence>
<dbReference type="AlphaFoldDB" id="A9B7W7"/>
<dbReference type="InterPro" id="IPR016047">
    <property type="entry name" value="M23ase_b-sheet_dom"/>
</dbReference>
<dbReference type="Pfam" id="PF01551">
    <property type="entry name" value="Peptidase_M23"/>
    <property type="match status" value="1"/>
</dbReference>
<evidence type="ECO:0000256" key="1">
    <source>
        <dbReference type="SAM" id="SignalP"/>
    </source>
</evidence>
<dbReference type="PANTHER" id="PTHR21666:SF270">
    <property type="entry name" value="MUREIN HYDROLASE ACTIVATOR ENVC"/>
    <property type="match status" value="1"/>
</dbReference>
<dbReference type="InParanoid" id="A9B7W7"/>
<reference evidence="4 5" key="1">
    <citation type="journal article" date="2011" name="Stand. Genomic Sci.">
        <title>Complete genome sequence of the filamentous gliding predatory bacterium Herpetosiphon aurantiacus type strain (114-95(T)).</title>
        <authorList>
            <person name="Kiss H."/>
            <person name="Nett M."/>
            <person name="Domin N."/>
            <person name="Martin K."/>
            <person name="Maresca J.A."/>
            <person name="Copeland A."/>
            <person name="Lapidus A."/>
            <person name="Lucas S."/>
            <person name="Berry K.W."/>
            <person name="Glavina Del Rio T."/>
            <person name="Dalin E."/>
            <person name="Tice H."/>
            <person name="Pitluck S."/>
            <person name="Richardson P."/>
            <person name="Bruce D."/>
            <person name="Goodwin L."/>
            <person name="Han C."/>
            <person name="Detter J.C."/>
            <person name="Schmutz J."/>
            <person name="Brettin T."/>
            <person name="Land M."/>
            <person name="Hauser L."/>
            <person name="Kyrpides N.C."/>
            <person name="Ivanova N."/>
            <person name="Goker M."/>
            <person name="Woyke T."/>
            <person name="Klenk H.P."/>
            <person name="Bryant D.A."/>
        </authorList>
    </citation>
    <scope>NUCLEOTIDE SEQUENCE [LARGE SCALE GENOMIC DNA]</scope>
    <source>
        <strain evidence="5">ATCC 23779 / DSM 785 / 114-95</strain>
    </source>
</reference>
<evidence type="ECO:0000259" key="2">
    <source>
        <dbReference type="Pfam" id="PF01551"/>
    </source>
</evidence>
<dbReference type="InterPro" id="IPR050570">
    <property type="entry name" value="Cell_wall_metabolism_enzyme"/>
</dbReference>
<dbReference type="STRING" id="316274.Haur_1852"/>
<feature type="domain" description="DUF5648" evidence="3">
    <location>
        <begin position="210"/>
        <end position="340"/>
    </location>
</feature>
<keyword evidence="5" id="KW-1185">Reference proteome</keyword>
<dbReference type="eggNOG" id="COG0739">
    <property type="taxonomic scope" value="Bacteria"/>
</dbReference>
<evidence type="ECO:0000313" key="5">
    <source>
        <dbReference type="Proteomes" id="UP000000787"/>
    </source>
</evidence>
<evidence type="ECO:0000259" key="3">
    <source>
        <dbReference type="Pfam" id="PF18885"/>
    </source>
</evidence>
<dbReference type="EMBL" id="CP000875">
    <property type="protein sequence ID" value="ABX04495.1"/>
    <property type="molecule type" value="Genomic_DNA"/>
</dbReference>
<dbReference type="InterPro" id="IPR043708">
    <property type="entry name" value="DUF5648"/>
</dbReference>
<accession>A9B7W7</accession>
<name>A9B7W7_HERA2</name>
<feature type="chain" id="PRO_5002731991" evidence="1">
    <location>
        <begin position="29"/>
        <end position="487"/>
    </location>
</feature>
<dbReference type="HOGENOM" id="CLU_559937_0_0_0"/>
<feature type="domain" description="M23ase beta-sheet core" evidence="2">
    <location>
        <begin position="85"/>
        <end position="160"/>
    </location>
</feature>
<dbReference type="CDD" id="cd12797">
    <property type="entry name" value="M23_peptidase"/>
    <property type="match status" value="1"/>
</dbReference>
<keyword evidence="1" id="KW-0732">Signal</keyword>
<protein>
    <submittedName>
        <fullName evidence="4">Peptidase M23B</fullName>
    </submittedName>
</protein>
<dbReference type="Gene3D" id="2.70.70.10">
    <property type="entry name" value="Glucose Permease (Domain IIA)"/>
    <property type="match status" value="1"/>
</dbReference>